<evidence type="ECO:0008006" key="5">
    <source>
        <dbReference type="Google" id="ProtNLM"/>
    </source>
</evidence>
<feature type="non-terminal residue" evidence="3">
    <location>
        <position position="90"/>
    </location>
</feature>
<protein>
    <recommendedName>
        <fullName evidence="5">G-protein coupled receptors family 1 profile domain-containing protein</fullName>
    </recommendedName>
</protein>
<dbReference type="EMBL" id="QUSF01000122">
    <property type="protein sequence ID" value="RLV90524.1"/>
    <property type="molecule type" value="Genomic_DNA"/>
</dbReference>
<evidence type="ECO:0000313" key="4">
    <source>
        <dbReference type="Proteomes" id="UP000276834"/>
    </source>
</evidence>
<proteinExistence type="predicted"/>
<keyword evidence="1" id="KW-0812">Transmembrane</keyword>
<evidence type="ECO:0000313" key="3">
    <source>
        <dbReference type="EMBL" id="RLV90524.1"/>
    </source>
</evidence>
<dbReference type="AlphaFoldDB" id="A0A3L8RZP1"/>
<accession>A0A3L8RZP1</accession>
<comment type="caution">
    <text evidence="3">The sequence shown here is derived from an EMBL/GenBank/DDBJ whole genome shotgun (WGS) entry which is preliminary data.</text>
</comment>
<gene>
    <name evidence="3" type="ORF">DV515_00014428</name>
</gene>
<keyword evidence="2" id="KW-0732">Signal</keyword>
<evidence type="ECO:0000256" key="1">
    <source>
        <dbReference type="SAM" id="Phobius"/>
    </source>
</evidence>
<keyword evidence="1" id="KW-0472">Membrane</keyword>
<evidence type="ECO:0000256" key="2">
    <source>
        <dbReference type="SAM" id="SignalP"/>
    </source>
</evidence>
<organism evidence="3 4">
    <name type="scientific">Chloebia gouldiae</name>
    <name type="common">Gouldian finch</name>
    <name type="synonym">Erythrura gouldiae</name>
    <dbReference type="NCBI Taxonomy" id="44316"/>
    <lineage>
        <taxon>Eukaryota</taxon>
        <taxon>Metazoa</taxon>
        <taxon>Chordata</taxon>
        <taxon>Craniata</taxon>
        <taxon>Vertebrata</taxon>
        <taxon>Euteleostomi</taxon>
        <taxon>Archelosauria</taxon>
        <taxon>Archosauria</taxon>
        <taxon>Dinosauria</taxon>
        <taxon>Saurischia</taxon>
        <taxon>Theropoda</taxon>
        <taxon>Coelurosauria</taxon>
        <taxon>Aves</taxon>
        <taxon>Neognathae</taxon>
        <taxon>Neoaves</taxon>
        <taxon>Telluraves</taxon>
        <taxon>Australaves</taxon>
        <taxon>Passeriformes</taxon>
        <taxon>Passeroidea</taxon>
        <taxon>Passeridae</taxon>
        <taxon>Chloebia</taxon>
    </lineage>
</organism>
<feature type="chain" id="PRO_5018162689" description="G-protein coupled receptors family 1 profile domain-containing protein" evidence="2">
    <location>
        <begin position="28"/>
        <end position="90"/>
    </location>
</feature>
<keyword evidence="4" id="KW-1185">Reference proteome</keyword>
<feature type="signal peptide" evidence="2">
    <location>
        <begin position="1"/>
        <end position="27"/>
    </location>
</feature>
<dbReference type="Proteomes" id="UP000276834">
    <property type="component" value="Unassembled WGS sequence"/>
</dbReference>
<keyword evidence="1" id="KW-1133">Transmembrane helix</keyword>
<feature type="transmembrane region" description="Helical" evidence="1">
    <location>
        <begin position="51"/>
        <end position="74"/>
    </location>
</feature>
<reference evidence="3 4" key="1">
    <citation type="journal article" date="2018" name="Proc. R. Soc. B">
        <title>A non-coding region near Follistatin controls head colour polymorphism in the Gouldian finch.</title>
        <authorList>
            <person name="Toomey M.B."/>
            <person name="Marques C.I."/>
            <person name="Andrade P."/>
            <person name="Araujo P.M."/>
            <person name="Sabatino S."/>
            <person name="Gazda M.A."/>
            <person name="Afonso S."/>
            <person name="Lopes R.J."/>
            <person name="Corbo J.C."/>
            <person name="Carneiro M."/>
        </authorList>
    </citation>
    <scope>NUCLEOTIDE SEQUENCE [LARGE SCALE GENOMIC DNA]</scope>
    <source>
        <strain evidence="3">Red01</strain>
        <tissue evidence="3">Muscle</tissue>
    </source>
</reference>
<sequence length="90" mass="9693">MCPQRLLCSCLLQILLQFLALLAGALANVTFLVVPHTGICWLADIEVLFCNIQLSSILLGTLLFIPTHLALCFLPLSPAEGSDEAGIVQE</sequence>
<name>A0A3L8RZP1_CHLGU</name>